<dbReference type="Proteomes" id="UP001139366">
    <property type="component" value="Unassembled WGS sequence"/>
</dbReference>
<sequence>MTDQQAQDIIELLEDISKYTRNIIDVKDNTDYIDKGLQRLETKLGYIDDTLSSIKDKIDDIDLSDIDNRLGRIESMLENISNRD</sequence>
<dbReference type="AlphaFoldDB" id="A0A9X1H9D1"/>
<dbReference type="Gene3D" id="1.20.5.1070">
    <property type="entry name" value="Head and neck region of the ectodomain of NDV fusion glycoprotein"/>
    <property type="match status" value="1"/>
</dbReference>
<keyword evidence="2" id="KW-1185">Reference proteome</keyword>
<organism evidence="1 2">
    <name type="scientific">Flavobacterium potami</name>
    <dbReference type="NCBI Taxonomy" id="2872310"/>
    <lineage>
        <taxon>Bacteria</taxon>
        <taxon>Pseudomonadati</taxon>
        <taxon>Bacteroidota</taxon>
        <taxon>Flavobacteriia</taxon>
        <taxon>Flavobacteriales</taxon>
        <taxon>Flavobacteriaceae</taxon>
        <taxon>Flavobacterium</taxon>
    </lineage>
</organism>
<dbReference type="RefSeq" id="WP_223705831.1">
    <property type="nucleotide sequence ID" value="NZ_JAINUY010000003.1"/>
</dbReference>
<evidence type="ECO:0000313" key="2">
    <source>
        <dbReference type="Proteomes" id="UP001139366"/>
    </source>
</evidence>
<evidence type="ECO:0000313" key="1">
    <source>
        <dbReference type="EMBL" id="MBZ4035133.1"/>
    </source>
</evidence>
<dbReference type="EMBL" id="JAINUY010000003">
    <property type="protein sequence ID" value="MBZ4035133.1"/>
    <property type="molecule type" value="Genomic_DNA"/>
</dbReference>
<comment type="caution">
    <text evidence="1">The sequence shown here is derived from an EMBL/GenBank/DDBJ whole genome shotgun (WGS) entry which is preliminary data.</text>
</comment>
<reference evidence="1 2" key="1">
    <citation type="journal article" date="2023" name="Antonie Van Leeuwenhoek">
        <title>Flavobacterium potami sp. nov., a multi-metal resistance genes harbouring bacterium isolated from shallow river silt.</title>
        <authorList>
            <person name="Li S."/>
            <person name="Mao S."/>
            <person name="Mu W."/>
            <person name="Guo B."/>
            <person name="Li C."/>
            <person name="Zhu Q."/>
            <person name="Hou X."/>
            <person name="Zhao Y."/>
            <person name="Wei S."/>
            <person name="Liu H."/>
            <person name="Liu A."/>
        </authorList>
    </citation>
    <scope>NUCLEOTIDE SEQUENCE [LARGE SCALE GENOMIC DNA]</scope>
    <source>
        <strain evidence="1 2">17A</strain>
    </source>
</reference>
<gene>
    <name evidence="1" type="ORF">K6T82_10170</name>
</gene>
<accession>A0A9X1H9D1</accession>
<evidence type="ECO:0008006" key="3">
    <source>
        <dbReference type="Google" id="ProtNLM"/>
    </source>
</evidence>
<proteinExistence type="predicted"/>
<protein>
    <recommendedName>
        <fullName evidence="3">t-SNARE coiled-coil homology domain-containing protein</fullName>
    </recommendedName>
</protein>
<name>A0A9X1H9D1_9FLAO</name>